<accession>A0A4U0VBM5</accession>
<evidence type="ECO:0000313" key="9">
    <source>
        <dbReference type="Proteomes" id="UP000308768"/>
    </source>
</evidence>
<evidence type="ECO:0000256" key="7">
    <source>
        <dbReference type="SAM" id="Phobius"/>
    </source>
</evidence>
<dbReference type="PANTHER" id="PTHR21355">
    <property type="entry name" value="G-PROTEIN COUPLED RECEPTOR-ASSOCIATED PROTEIN LMBRD2"/>
    <property type="match status" value="1"/>
</dbReference>
<feature type="transmembrane region" description="Helical" evidence="7">
    <location>
        <begin position="81"/>
        <end position="101"/>
    </location>
</feature>
<evidence type="ECO:0000256" key="1">
    <source>
        <dbReference type="ARBA" id="ARBA00004141"/>
    </source>
</evidence>
<keyword evidence="9" id="KW-1185">Reference proteome</keyword>
<keyword evidence="4 7" id="KW-1133">Transmembrane helix</keyword>
<reference evidence="8 9" key="1">
    <citation type="submission" date="2017-03" db="EMBL/GenBank/DDBJ databases">
        <title>Genomes of endolithic fungi from Antarctica.</title>
        <authorList>
            <person name="Coleine C."/>
            <person name="Masonjones S."/>
            <person name="Stajich J.E."/>
        </authorList>
    </citation>
    <scope>NUCLEOTIDE SEQUENCE [LARGE SCALE GENOMIC DNA]</scope>
    <source>
        <strain evidence="8 9">CCFEE 5187</strain>
    </source>
</reference>
<feature type="compositionally biased region" description="Basic and acidic residues" evidence="6">
    <location>
        <begin position="165"/>
        <end position="179"/>
    </location>
</feature>
<sequence>MYMCTAALFSVTEVKVWGNRALVKRQTYSESACWYALQVAKLTVPLSYNFITFVSPTIYKETAFYKFLGKLINLTPLGKGFSSFFPIFILVPVCATLFNLYGKVKNVVGFGVLEDEEDGNPSGFGTGGWREGKALIERELHGSNNALHLANRDAEAPAERPAQSTDHRGARRIGGDGPRRPLATAEDGTSEEDDGSRSFYHDFAQRVRNTFDTAERPEWIAGIGEGFKRPKWMGGDDDRGGGSGGGGGGGLGRWFGGRSDGRVRL</sequence>
<name>A0A4U0VBM5_9PEZI</name>
<dbReference type="InterPro" id="IPR006876">
    <property type="entry name" value="LMBR1-like_membr_prot"/>
</dbReference>
<keyword evidence="3 7" id="KW-0812">Transmembrane</keyword>
<organism evidence="8 9">
    <name type="scientific">Cryomyces minteri</name>
    <dbReference type="NCBI Taxonomy" id="331657"/>
    <lineage>
        <taxon>Eukaryota</taxon>
        <taxon>Fungi</taxon>
        <taxon>Dikarya</taxon>
        <taxon>Ascomycota</taxon>
        <taxon>Pezizomycotina</taxon>
        <taxon>Dothideomycetes</taxon>
        <taxon>Dothideomycetes incertae sedis</taxon>
        <taxon>Cryomyces</taxon>
    </lineage>
</organism>
<dbReference type="EMBL" id="NAJN01002943">
    <property type="protein sequence ID" value="TKA46324.1"/>
    <property type="molecule type" value="Genomic_DNA"/>
</dbReference>
<protein>
    <submittedName>
        <fullName evidence="8">Uncharacterized protein</fullName>
    </submittedName>
</protein>
<feature type="region of interest" description="Disordered" evidence="6">
    <location>
        <begin position="150"/>
        <end position="198"/>
    </location>
</feature>
<feature type="compositionally biased region" description="Gly residues" evidence="6">
    <location>
        <begin position="241"/>
        <end position="255"/>
    </location>
</feature>
<evidence type="ECO:0000256" key="5">
    <source>
        <dbReference type="ARBA" id="ARBA00023136"/>
    </source>
</evidence>
<dbReference type="GO" id="GO:0016020">
    <property type="term" value="C:membrane"/>
    <property type="evidence" value="ECO:0007669"/>
    <property type="project" value="UniProtKB-SubCell"/>
</dbReference>
<evidence type="ECO:0000256" key="4">
    <source>
        <dbReference type="ARBA" id="ARBA00022989"/>
    </source>
</evidence>
<evidence type="ECO:0000256" key="3">
    <source>
        <dbReference type="ARBA" id="ARBA00022692"/>
    </source>
</evidence>
<dbReference type="InterPro" id="IPR051584">
    <property type="entry name" value="GPCR-associated_LMBR1"/>
</dbReference>
<evidence type="ECO:0000256" key="6">
    <source>
        <dbReference type="SAM" id="MobiDB-lite"/>
    </source>
</evidence>
<dbReference type="Pfam" id="PF04791">
    <property type="entry name" value="LMBR1"/>
    <property type="match status" value="1"/>
</dbReference>
<dbReference type="OrthoDB" id="203099at2759"/>
<evidence type="ECO:0000313" key="8">
    <source>
        <dbReference type="EMBL" id="TKA46324.1"/>
    </source>
</evidence>
<comment type="subcellular location">
    <subcellularLocation>
        <location evidence="1">Membrane</location>
        <topology evidence="1">Multi-pass membrane protein</topology>
    </subcellularLocation>
</comment>
<dbReference type="PANTHER" id="PTHR21355:SF0">
    <property type="entry name" value="G-PROTEIN COUPLED RECEPTOR-ASSOCIATED PROTEIN LMBRD2"/>
    <property type="match status" value="1"/>
</dbReference>
<dbReference type="AlphaFoldDB" id="A0A4U0VBM5"/>
<proteinExistence type="inferred from homology"/>
<comment type="caution">
    <text evidence="8">The sequence shown here is derived from an EMBL/GenBank/DDBJ whole genome shotgun (WGS) entry which is preliminary data.</text>
</comment>
<evidence type="ECO:0000256" key="2">
    <source>
        <dbReference type="ARBA" id="ARBA00010487"/>
    </source>
</evidence>
<keyword evidence="5 7" id="KW-0472">Membrane</keyword>
<gene>
    <name evidence="8" type="ORF">B0A49_13495</name>
</gene>
<comment type="similarity">
    <text evidence="2">Belongs to the LIMR family.</text>
</comment>
<feature type="region of interest" description="Disordered" evidence="6">
    <location>
        <begin position="230"/>
        <end position="265"/>
    </location>
</feature>
<dbReference type="Proteomes" id="UP000308768">
    <property type="component" value="Unassembled WGS sequence"/>
</dbReference>